<dbReference type="Gene3D" id="1.10.3300.10">
    <property type="entry name" value="Jann2411-like domain"/>
    <property type="match status" value="1"/>
</dbReference>
<evidence type="ECO:0000259" key="1">
    <source>
        <dbReference type="Pfam" id="PF11706"/>
    </source>
</evidence>
<keyword evidence="3" id="KW-1185">Reference proteome</keyword>
<dbReference type="Proteomes" id="UP001499989">
    <property type="component" value="Unassembled WGS sequence"/>
</dbReference>
<dbReference type="PANTHER" id="PTHR35525:SF3">
    <property type="entry name" value="BLL6575 PROTEIN"/>
    <property type="match status" value="1"/>
</dbReference>
<name>A0ABN3S6B1_9ACTN</name>
<comment type="caution">
    <text evidence="2">The sequence shown here is derived from an EMBL/GenBank/DDBJ whole genome shotgun (WGS) entry which is preliminary data.</text>
</comment>
<dbReference type="SUPFAM" id="SSF160904">
    <property type="entry name" value="Jann2411-like"/>
    <property type="match status" value="1"/>
</dbReference>
<feature type="domain" description="Zinc finger CGNR" evidence="1">
    <location>
        <begin position="129"/>
        <end position="171"/>
    </location>
</feature>
<gene>
    <name evidence="2" type="ORF">GCM10010310_00930</name>
</gene>
<reference evidence="2 3" key="1">
    <citation type="journal article" date="2019" name="Int. J. Syst. Evol. Microbiol.">
        <title>The Global Catalogue of Microorganisms (GCM) 10K type strain sequencing project: providing services to taxonomists for standard genome sequencing and annotation.</title>
        <authorList>
            <consortium name="The Broad Institute Genomics Platform"/>
            <consortium name="The Broad Institute Genome Sequencing Center for Infectious Disease"/>
            <person name="Wu L."/>
            <person name="Ma J."/>
        </authorList>
    </citation>
    <scope>NUCLEOTIDE SEQUENCE [LARGE SCALE GENOMIC DNA]</scope>
    <source>
        <strain evidence="2 3">JCM 4531</strain>
    </source>
</reference>
<dbReference type="InterPro" id="IPR010852">
    <property type="entry name" value="ABATE"/>
</dbReference>
<protein>
    <submittedName>
        <fullName evidence="2">CGNR zinc finger domain-containing protein</fullName>
    </submittedName>
</protein>
<dbReference type="Pfam" id="PF07336">
    <property type="entry name" value="ABATE"/>
    <property type="match status" value="1"/>
</dbReference>
<dbReference type="Pfam" id="PF11706">
    <property type="entry name" value="zf-CGNR"/>
    <property type="match status" value="1"/>
</dbReference>
<dbReference type="PANTHER" id="PTHR35525">
    <property type="entry name" value="BLL6575 PROTEIN"/>
    <property type="match status" value="1"/>
</dbReference>
<dbReference type="EMBL" id="BAAASK010000001">
    <property type="protein sequence ID" value="GAA2666225.1"/>
    <property type="molecule type" value="Genomic_DNA"/>
</dbReference>
<organism evidence="2 3">
    <name type="scientific">Streptomyces violaceolatus</name>
    <dbReference type="NCBI Taxonomy" id="67378"/>
    <lineage>
        <taxon>Bacteria</taxon>
        <taxon>Bacillati</taxon>
        <taxon>Actinomycetota</taxon>
        <taxon>Actinomycetes</taxon>
        <taxon>Kitasatosporales</taxon>
        <taxon>Streptomycetaceae</taxon>
        <taxon>Streptomyces</taxon>
        <taxon>Streptomyces violaceoruber group</taxon>
    </lineage>
</organism>
<evidence type="ECO:0000313" key="3">
    <source>
        <dbReference type="Proteomes" id="UP001499989"/>
    </source>
</evidence>
<dbReference type="InterPro" id="IPR021005">
    <property type="entry name" value="Znf_CGNR"/>
</dbReference>
<dbReference type="InterPro" id="IPR023286">
    <property type="entry name" value="ABATE_dom_sf"/>
</dbReference>
<sequence>MKRLGVTAVTDRAAEDVLLELLNTTPVVRGSVSDALGTPAEGRAWARGHGGTGSDEEVAHLVAVRDALQDVVRGRRDPACLGGFLHGVSRLPVIEDGGLRWVLQVPDAHRLAVELVLTWAHVEEARPGRLKPCGNPECRRFLLDRSKPNSARWCSMAECGNRMKARRHYQRAKGPQA</sequence>
<accession>A0ABN3S6B1</accession>
<evidence type="ECO:0000313" key="2">
    <source>
        <dbReference type="EMBL" id="GAA2666225.1"/>
    </source>
</evidence>
<proteinExistence type="predicted"/>